<dbReference type="OrthoDB" id="9804819at2"/>
<keyword evidence="2" id="KW-0813">Transport</keyword>
<evidence type="ECO:0000256" key="4">
    <source>
        <dbReference type="ARBA" id="ARBA00022840"/>
    </source>
</evidence>
<dbReference type="SMART" id="SM00382">
    <property type="entry name" value="AAA"/>
    <property type="match status" value="1"/>
</dbReference>
<dbReference type="InterPro" id="IPR003439">
    <property type="entry name" value="ABC_transporter-like_ATP-bd"/>
</dbReference>
<dbReference type="Pfam" id="PF00005">
    <property type="entry name" value="ABC_tran"/>
    <property type="match status" value="1"/>
</dbReference>
<dbReference type="Proteomes" id="UP000251047">
    <property type="component" value="Unassembled WGS sequence"/>
</dbReference>
<accession>A0A364VC43</accession>
<evidence type="ECO:0000259" key="5">
    <source>
        <dbReference type="PROSITE" id="PS50893"/>
    </source>
</evidence>
<dbReference type="RefSeq" id="WP_112769317.1">
    <property type="nucleotide sequence ID" value="NZ_CP063191.1"/>
</dbReference>
<evidence type="ECO:0000313" key="7">
    <source>
        <dbReference type="Proteomes" id="UP000251047"/>
    </source>
</evidence>
<reference evidence="6 7" key="1">
    <citation type="journal article" date="2018" name="Syst. Appl. Microbiol.">
        <title>Corynebacterium heidelbergense sp. nov., isolated from the preen glands of Egyptian geese (Alopochen aegyptiacus).</title>
        <authorList>
            <person name="Braun M.S."/>
            <person name="Wang E."/>
            <person name="Zimmermann S."/>
            <person name="Wink M."/>
        </authorList>
    </citation>
    <scope>NUCLEOTIDE SEQUENCE [LARGE SCALE GENOMIC DNA]</scope>
    <source>
        <strain evidence="6 7">DSM 104638</strain>
    </source>
</reference>
<dbReference type="SUPFAM" id="SSF52540">
    <property type="entry name" value="P-loop containing nucleoside triphosphate hydrolases"/>
    <property type="match status" value="1"/>
</dbReference>
<keyword evidence="4 6" id="KW-0067">ATP-binding</keyword>
<dbReference type="PROSITE" id="PS50893">
    <property type="entry name" value="ABC_TRANSPORTER_2"/>
    <property type="match status" value="1"/>
</dbReference>
<dbReference type="InterPro" id="IPR027417">
    <property type="entry name" value="P-loop_NTPase"/>
</dbReference>
<dbReference type="Gene3D" id="3.40.50.300">
    <property type="entry name" value="P-loop containing nucleotide triphosphate hydrolases"/>
    <property type="match status" value="1"/>
</dbReference>
<sequence length="235" mass="24506">MRQFSISLQHISKSYGGQRVLDDVSCGVRAGTVHALLGRNGAGKSTLCSILLGLTPPDAGSVTVSRENGQPHLAQAIGASIDGPAFYGHLSARQNLLVHCRLLGLPTNEADRALAVTGLSHAGRKKAKTFSTGMQARLALAQAILGDPEILVLDEPQNGLDPDGIVQLRQLLRRWATNGGTVLVSSHQLGEVQNLADDITILSEGKVAYTGGLSSLAPAGDLEEAFFSATKGGLP</sequence>
<name>A0A364VC43_9CORY</name>
<dbReference type="GO" id="GO:0016887">
    <property type="term" value="F:ATP hydrolysis activity"/>
    <property type="evidence" value="ECO:0007669"/>
    <property type="project" value="InterPro"/>
</dbReference>
<feature type="domain" description="ABC transporter" evidence="5">
    <location>
        <begin position="6"/>
        <end position="229"/>
    </location>
</feature>
<dbReference type="PANTHER" id="PTHR43335">
    <property type="entry name" value="ABC TRANSPORTER, ATP-BINDING PROTEIN"/>
    <property type="match status" value="1"/>
</dbReference>
<evidence type="ECO:0000256" key="1">
    <source>
        <dbReference type="ARBA" id="ARBA00005417"/>
    </source>
</evidence>
<dbReference type="EMBL" id="PHQP01000024">
    <property type="protein sequence ID" value="RAV34219.1"/>
    <property type="molecule type" value="Genomic_DNA"/>
</dbReference>
<proteinExistence type="inferred from homology"/>
<protein>
    <submittedName>
        <fullName evidence="6">Bacitracin ABC transporter ATP-binding protein</fullName>
    </submittedName>
</protein>
<dbReference type="PANTHER" id="PTHR43335:SF4">
    <property type="entry name" value="ABC TRANSPORTER, ATP-BINDING PROTEIN"/>
    <property type="match status" value="1"/>
</dbReference>
<keyword evidence="3" id="KW-0547">Nucleotide-binding</keyword>
<dbReference type="AlphaFoldDB" id="A0A364VC43"/>
<comment type="caution">
    <text evidence="6">The sequence shown here is derived from an EMBL/GenBank/DDBJ whole genome shotgun (WGS) entry which is preliminary data.</text>
</comment>
<evidence type="ECO:0000313" key="6">
    <source>
        <dbReference type="EMBL" id="RAV34219.1"/>
    </source>
</evidence>
<dbReference type="InterPro" id="IPR003593">
    <property type="entry name" value="AAA+_ATPase"/>
</dbReference>
<gene>
    <name evidence="6" type="ORF">CWC39_04495</name>
</gene>
<evidence type="ECO:0000256" key="3">
    <source>
        <dbReference type="ARBA" id="ARBA00022741"/>
    </source>
</evidence>
<dbReference type="GO" id="GO:0005524">
    <property type="term" value="F:ATP binding"/>
    <property type="evidence" value="ECO:0007669"/>
    <property type="project" value="UniProtKB-KW"/>
</dbReference>
<evidence type="ECO:0000256" key="2">
    <source>
        <dbReference type="ARBA" id="ARBA00022448"/>
    </source>
</evidence>
<organism evidence="6 7">
    <name type="scientific">Corynebacterium heidelbergense</name>
    <dbReference type="NCBI Taxonomy" id="2055947"/>
    <lineage>
        <taxon>Bacteria</taxon>
        <taxon>Bacillati</taxon>
        <taxon>Actinomycetota</taxon>
        <taxon>Actinomycetes</taxon>
        <taxon>Mycobacteriales</taxon>
        <taxon>Corynebacteriaceae</taxon>
        <taxon>Corynebacterium</taxon>
    </lineage>
</organism>
<comment type="similarity">
    <text evidence="1">Belongs to the ABC transporter superfamily.</text>
</comment>